<dbReference type="Proteomes" id="UP001342418">
    <property type="component" value="Chromosome"/>
</dbReference>
<name>A0ABY5MD84_9HYPH</name>
<comment type="catalytic activity">
    <reaction evidence="8">
        <text>(6S)-5-methyl-5,6,7,8-tetrahydrofolate + NAD(+) = (6R)-5,10-methylene-5,6,7,8-tetrahydrofolate + NADH + H(+)</text>
        <dbReference type="Rhea" id="RHEA:19821"/>
        <dbReference type="ChEBI" id="CHEBI:15378"/>
        <dbReference type="ChEBI" id="CHEBI:15636"/>
        <dbReference type="ChEBI" id="CHEBI:18608"/>
        <dbReference type="ChEBI" id="CHEBI:57540"/>
        <dbReference type="ChEBI" id="CHEBI:57945"/>
        <dbReference type="EC" id="1.5.1.54"/>
    </reaction>
    <physiologicalReaction direction="right-to-left" evidence="8">
        <dbReference type="Rhea" id="RHEA:19823"/>
    </physiologicalReaction>
</comment>
<reference evidence="11 12" key="1">
    <citation type="submission" date="2018-07" db="EMBL/GenBank/DDBJ databases">
        <title>Genome sequence of Nitratireductor thuwali#1536.</title>
        <authorList>
            <person name="Michoud G."/>
            <person name="Merlino G."/>
            <person name="Sefrji F.O."/>
            <person name="Daffonchio D."/>
        </authorList>
    </citation>
    <scope>NUCLEOTIDE SEQUENCE [LARGE SCALE GENOMIC DNA]</scope>
    <source>
        <strain evidence="12">Nit1536</strain>
    </source>
</reference>
<proteinExistence type="inferred from homology"/>
<dbReference type="InterPro" id="IPR029041">
    <property type="entry name" value="FAD-linked_oxidoreductase-like"/>
</dbReference>
<dbReference type="CDD" id="cd00537">
    <property type="entry name" value="MTHFR"/>
    <property type="match status" value="1"/>
</dbReference>
<dbReference type="PANTHER" id="PTHR45754">
    <property type="entry name" value="METHYLENETETRAHYDROFOLATE REDUCTASE"/>
    <property type="match status" value="1"/>
</dbReference>
<keyword evidence="12" id="KW-1185">Reference proteome</keyword>
<evidence type="ECO:0000256" key="4">
    <source>
        <dbReference type="ARBA" id="ARBA00022630"/>
    </source>
</evidence>
<evidence type="ECO:0000256" key="10">
    <source>
        <dbReference type="SAM" id="MobiDB-lite"/>
    </source>
</evidence>
<dbReference type="PANTHER" id="PTHR45754:SF3">
    <property type="entry name" value="METHYLENETETRAHYDROFOLATE REDUCTASE (NADPH)"/>
    <property type="match status" value="1"/>
</dbReference>
<dbReference type="EMBL" id="CP030941">
    <property type="protein sequence ID" value="UUP16028.1"/>
    <property type="molecule type" value="Genomic_DNA"/>
</dbReference>
<dbReference type="SUPFAM" id="SSF51730">
    <property type="entry name" value="FAD-linked oxidoreductase"/>
    <property type="match status" value="1"/>
</dbReference>
<comment type="pathway">
    <text evidence="2 9">One-carbon metabolism; tetrahydrofolate interconversion.</text>
</comment>
<evidence type="ECO:0000313" key="12">
    <source>
        <dbReference type="Proteomes" id="UP001342418"/>
    </source>
</evidence>
<evidence type="ECO:0000256" key="6">
    <source>
        <dbReference type="ARBA" id="ARBA00023002"/>
    </source>
</evidence>
<accession>A0ABY5MD84</accession>
<dbReference type="Gene3D" id="3.20.20.220">
    <property type="match status" value="1"/>
</dbReference>
<dbReference type="InterPro" id="IPR003171">
    <property type="entry name" value="Mehydrof_redctse-like"/>
</dbReference>
<keyword evidence="6 9" id="KW-0560">Oxidoreductase</keyword>
<feature type="compositionally biased region" description="Basic and acidic residues" evidence="10">
    <location>
        <begin position="1"/>
        <end position="13"/>
    </location>
</feature>
<comment type="similarity">
    <text evidence="3 9">Belongs to the methylenetetrahydrofolate reductase family.</text>
</comment>
<keyword evidence="4 9" id="KW-0285">Flavoprotein</keyword>
<evidence type="ECO:0000256" key="3">
    <source>
        <dbReference type="ARBA" id="ARBA00006743"/>
    </source>
</evidence>
<evidence type="ECO:0000256" key="8">
    <source>
        <dbReference type="ARBA" id="ARBA00048628"/>
    </source>
</evidence>
<evidence type="ECO:0000256" key="7">
    <source>
        <dbReference type="ARBA" id="ARBA00034478"/>
    </source>
</evidence>
<evidence type="ECO:0000256" key="9">
    <source>
        <dbReference type="RuleBase" id="RU003862"/>
    </source>
</evidence>
<evidence type="ECO:0000256" key="2">
    <source>
        <dbReference type="ARBA" id="ARBA00004777"/>
    </source>
</evidence>
<dbReference type="Pfam" id="PF02219">
    <property type="entry name" value="MTHFR"/>
    <property type="match status" value="1"/>
</dbReference>
<sequence length="371" mass="40690">MIHRPPQIDENPHGVDLPLEPLPGHSSRGRLERVLRRGEFAVTAELNPPDSANAQDVYERAAVFDGWVDGINAVDASGANCHMSSLGICALLTRMGYATIMQIACRDRNRIAIQGDVLGAAAMGVANILCLTGDGVQAGDQPGAKPVFDLDSMSLLETIRIMRDEERFLSGRKLSTPPAVFMGAAINPFAPPYDFRPLRLAKKIAAGAQFVQSQYCFDVPMLQEYMKRARDLGLIEKCYILVGVGPLASARTARWIRANVPGVHIPDDVVRRLEGAQNQKEEGKRLCIDIINEVKEIEGVSGIHVMAYRQEEYVAEIVHESGVLKGRRPWKREPGPDDAMVADRLDHLLETPSQRPVDMVKDAAGESPLGQ</sequence>
<feature type="region of interest" description="Disordered" evidence="10">
    <location>
        <begin position="1"/>
        <end position="24"/>
    </location>
</feature>
<comment type="cofactor">
    <cofactor evidence="1 9">
        <name>FAD</name>
        <dbReference type="ChEBI" id="CHEBI:57692"/>
    </cofactor>
</comment>
<evidence type="ECO:0000313" key="11">
    <source>
        <dbReference type="EMBL" id="UUP16028.1"/>
    </source>
</evidence>
<dbReference type="RefSeq" id="WP_338528487.1">
    <property type="nucleotide sequence ID" value="NZ_CP030941.1"/>
</dbReference>
<evidence type="ECO:0000256" key="5">
    <source>
        <dbReference type="ARBA" id="ARBA00022827"/>
    </source>
</evidence>
<keyword evidence="5 9" id="KW-0274">FAD</keyword>
<evidence type="ECO:0000256" key="1">
    <source>
        <dbReference type="ARBA" id="ARBA00001974"/>
    </source>
</evidence>
<feature type="region of interest" description="Disordered" evidence="10">
    <location>
        <begin position="351"/>
        <end position="371"/>
    </location>
</feature>
<organism evidence="11 12">
    <name type="scientific">Nitratireductor thuwali</name>
    <dbReference type="NCBI Taxonomy" id="2267699"/>
    <lineage>
        <taxon>Bacteria</taxon>
        <taxon>Pseudomonadati</taxon>
        <taxon>Pseudomonadota</taxon>
        <taxon>Alphaproteobacteria</taxon>
        <taxon>Hyphomicrobiales</taxon>
        <taxon>Phyllobacteriaceae</taxon>
        <taxon>Nitratireductor</taxon>
    </lineage>
</organism>
<protein>
    <recommendedName>
        <fullName evidence="9">Methylenetetrahydrofolate reductase</fullName>
    </recommendedName>
</protein>
<gene>
    <name evidence="11" type="primary">yitJ</name>
    <name evidence="11" type="ORF">NTH_00468</name>
</gene>
<comment type="pathway">
    <text evidence="7">Amino-acid biosynthesis; L-methionine biosynthesis via de novo pathway.</text>
</comment>